<dbReference type="PROSITE" id="PS50977">
    <property type="entry name" value="HTH_TETR_2"/>
    <property type="match status" value="1"/>
</dbReference>
<evidence type="ECO:0000256" key="2">
    <source>
        <dbReference type="PROSITE-ProRule" id="PRU00335"/>
    </source>
</evidence>
<dbReference type="Gene3D" id="1.10.357.10">
    <property type="entry name" value="Tetracycline Repressor, domain 2"/>
    <property type="match status" value="1"/>
</dbReference>
<dbReference type="GO" id="GO:0003700">
    <property type="term" value="F:DNA-binding transcription factor activity"/>
    <property type="evidence" value="ECO:0007669"/>
    <property type="project" value="InterPro"/>
</dbReference>
<gene>
    <name evidence="4" type="ORF">BXT86_02680</name>
</gene>
<dbReference type="PANTHER" id="PTHR43479:SF11">
    <property type="entry name" value="ACREF_ENVCD OPERON REPRESSOR-RELATED"/>
    <property type="match status" value="1"/>
</dbReference>
<dbReference type="PANTHER" id="PTHR43479">
    <property type="entry name" value="ACREF/ENVCD OPERON REPRESSOR-RELATED"/>
    <property type="match status" value="1"/>
</dbReference>
<keyword evidence="1 2" id="KW-0238">DNA-binding</keyword>
<dbReference type="InterPro" id="IPR050624">
    <property type="entry name" value="HTH-type_Tx_Regulator"/>
</dbReference>
<dbReference type="Gene3D" id="1.10.10.60">
    <property type="entry name" value="Homeodomain-like"/>
    <property type="match status" value="1"/>
</dbReference>
<dbReference type="InterPro" id="IPR013571">
    <property type="entry name" value="Tscrpt_reg_QacR_C"/>
</dbReference>
<comment type="caution">
    <text evidence="4">The sequence shown here is derived from an EMBL/GenBank/DDBJ whole genome shotgun (WGS) entry which is preliminary data.</text>
</comment>
<proteinExistence type="predicted"/>
<dbReference type="InterPro" id="IPR036271">
    <property type="entry name" value="Tet_transcr_reg_TetR-rel_C_sf"/>
</dbReference>
<dbReference type="AlphaFoldDB" id="A0A1V4QFM4"/>
<dbReference type="GO" id="GO:0003677">
    <property type="term" value="F:DNA binding"/>
    <property type="evidence" value="ECO:0007669"/>
    <property type="project" value="UniProtKB-UniRule"/>
</dbReference>
<dbReference type="Pfam" id="PF08360">
    <property type="entry name" value="TetR_C_5"/>
    <property type="match status" value="1"/>
</dbReference>
<name>A0A1V4QFM4_UNCW3</name>
<dbReference type="EMBL" id="MUKB01000035">
    <property type="protein sequence ID" value="OPX18160.1"/>
    <property type="molecule type" value="Genomic_DNA"/>
</dbReference>
<dbReference type="Proteomes" id="UP000191663">
    <property type="component" value="Unassembled WGS sequence"/>
</dbReference>
<evidence type="ECO:0000313" key="4">
    <source>
        <dbReference type="EMBL" id="OPX18160.1"/>
    </source>
</evidence>
<dbReference type="InterPro" id="IPR001647">
    <property type="entry name" value="HTH_TetR"/>
</dbReference>
<dbReference type="GO" id="GO:0045892">
    <property type="term" value="P:negative regulation of DNA-templated transcription"/>
    <property type="evidence" value="ECO:0007669"/>
    <property type="project" value="InterPro"/>
</dbReference>
<reference evidence="5" key="1">
    <citation type="submission" date="2017-01" db="EMBL/GenBank/DDBJ databases">
        <title>Novel pathways for hydrocarbon cycling and metabolic interdependencies in hydrothermal sediment communities.</title>
        <authorList>
            <person name="Dombrowski N."/>
            <person name="Seitz K."/>
            <person name="Teske A."/>
            <person name="Baker B."/>
        </authorList>
    </citation>
    <scope>NUCLEOTIDE SEQUENCE [LARGE SCALE GENOMIC DNA]</scope>
</reference>
<feature type="domain" description="HTH tetR-type" evidence="3">
    <location>
        <begin position="3"/>
        <end position="63"/>
    </location>
</feature>
<evidence type="ECO:0000313" key="5">
    <source>
        <dbReference type="Proteomes" id="UP000191663"/>
    </source>
</evidence>
<dbReference type="SUPFAM" id="SSF48498">
    <property type="entry name" value="Tetracyclin repressor-like, C-terminal domain"/>
    <property type="match status" value="1"/>
</dbReference>
<dbReference type="PRINTS" id="PR00455">
    <property type="entry name" value="HTHTETR"/>
</dbReference>
<sequence>MDNEVRNQIIEAGVRIFARYGYRKTTMDDIAKATNKAKSSLYHYFSSKEDIFKAVVEKEGNILTSAVLNAIAKEELPTDKLRAYVKTRMKALNRLANIYNAFQDEYLENYKFIQNLRSQYDNFEIETIKKILKQGIDQGIFEIDDLDLTAFTIVVGMKGLEYYWATEKDIRRLNRNIDTLFDLLFNGMQKR</sequence>
<protein>
    <submittedName>
        <fullName evidence="4">TetR family transcriptional regulator</fullName>
    </submittedName>
</protein>
<feature type="DNA-binding region" description="H-T-H motif" evidence="2">
    <location>
        <begin position="26"/>
        <end position="45"/>
    </location>
</feature>
<organism evidence="4 5">
    <name type="scientific">candidate division WOR-3 bacterium 4484_100</name>
    <dbReference type="NCBI Taxonomy" id="1936077"/>
    <lineage>
        <taxon>Bacteria</taxon>
        <taxon>Bacteria division WOR-3</taxon>
    </lineage>
</organism>
<dbReference type="Pfam" id="PF00440">
    <property type="entry name" value="TetR_N"/>
    <property type="match status" value="1"/>
</dbReference>
<evidence type="ECO:0000259" key="3">
    <source>
        <dbReference type="PROSITE" id="PS50977"/>
    </source>
</evidence>
<accession>A0A1V4QFM4</accession>
<evidence type="ECO:0000256" key="1">
    <source>
        <dbReference type="ARBA" id="ARBA00023125"/>
    </source>
</evidence>
<dbReference type="InterPro" id="IPR009057">
    <property type="entry name" value="Homeodomain-like_sf"/>
</dbReference>
<dbReference type="SUPFAM" id="SSF46689">
    <property type="entry name" value="Homeodomain-like"/>
    <property type="match status" value="1"/>
</dbReference>